<dbReference type="SMART" id="SM00418">
    <property type="entry name" value="HTH_ARSR"/>
    <property type="match status" value="1"/>
</dbReference>
<dbReference type="InterPro" id="IPR036390">
    <property type="entry name" value="WH_DNA-bd_sf"/>
</dbReference>
<evidence type="ECO:0000256" key="2">
    <source>
        <dbReference type="ARBA" id="ARBA00023125"/>
    </source>
</evidence>
<evidence type="ECO:0000256" key="1">
    <source>
        <dbReference type="ARBA" id="ARBA00023015"/>
    </source>
</evidence>
<dbReference type="InterPro" id="IPR051011">
    <property type="entry name" value="Metal_resp_trans_reg"/>
</dbReference>
<comment type="caution">
    <text evidence="5">The sequence shown here is derived from an EMBL/GenBank/DDBJ whole genome shotgun (WGS) entry which is preliminary data.</text>
</comment>
<keyword evidence="1" id="KW-0805">Transcription regulation</keyword>
<organism evidence="5 6">
    <name type="scientific">Luethyella okanaganae</name>
    <dbReference type="NCBI Taxonomy" id="69372"/>
    <lineage>
        <taxon>Bacteria</taxon>
        <taxon>Bacillati</taxon>
        <taxon>Actinomycetota</taxon>
        <taxon>Actinomycetes</taxon>
        <taxon>Micrococcales</taxon>
        <taxon>Microbacteriaceae</taxon>
        <taxon>Luethyella</taxon>
    </lineage>
</organism>
<dbReference type="EMBL" id="JBHSTP010000004">
    <property type="protein sequence ID" value="MFC6357280.1"/>
    <property type="molecule type" value="Genomic_DNA"/>
</dbReference>
<evidence type="ECO:0000313" key="5">
    <source>
        <dbReference type="EMBL" id="MFC6357280.1"/>
    </source>
</evidence>
<feature type="domain" description="HTH arsR-type" evidence="4">
    <location>
        <begin position="4"/>
        <end position="98"/>
    </location>
</feature>
<dbReference type="Proteomes" id="UP001596306">
    <property type="component" value="Unassembled WGS sequence"/>
</dbReference>
<dbReference type="PANTHER" id="PTHR43132:SF2">
    <property type="entry name" value="ARSENICAL RESISTANCE OPERON REPRESSOR ARSR-RELATED"/>
    <property type="match status" value="1"/>
</dbReference>
<dbReference type="InterPro" id="IPR036388">
    <property type="entry name" value="WH-like_DNA-bd_sf"/>
</dbReference>
<reference evidence="6" key="1">
    <citation type="journal article" date="2019" name="Int. J. Syst. Evol. Microbiol.">
        <title>The Global Catalogue of Microorganisms (GCM) 10K type strain sequencing project: providing services to taxonomists for standard genome sequencing and annotation.</title>
        <authorList>
            <consortium name="The Broad Institute Genomics Platform"/>
            <consortium name="The Broad Institute Genome Sequencing Center for Infectious Disease"/>
            <person name="Wu L."/>
            <person name="Ma J."/>
        </authorList>
    </citation>
    <scope>NUCLEOTIDE SEQUENCE [LARGE SCALE GENOMIC DNA]</scope>
    <source>
        <strain evidence="6">CCUG 43304</strain>
    </source>
</reference>
<evidence type="ECO:0000313" key="6">
    <source>
        <dbReference type="Proteomes" id="UP001596306"/>
    </source>
</evidence>
<accession>A0ABW1VKS6</accession>
<sequence>MLSSELPVAQLKAEFFKAIGHPIRVRVLELLVGGEASVGSLADSIGSEISNLSQQLGVLRRAGVVVTRRDGNTILYALRDPELVELLAVARRMLVSNLQDSRALLHSLEAEDVEAVGGERPGDLISDRTR</sequence>
<evidence type="ECO:0000259" key="4">
    <source>
        <dbReference type="PROSITE" id="PS50987"/>
    </source>
</evidence>
<dbReference type="Gene3D" id="1.10.10.10">
    <property type="entry name" value="Winged helix-like DNA-binding domain superfamily/Winged helix DNA-binding domain"/>
    <property type="match status" value="1"/>
</dbReference>
<name>A0ABW1VKS6_9MICO</name>
<dbReference type="PANTHER" id="PTHR43132">
    <property type="entry name" value="ARSENICAL RESISTANCE OPERON REPRESSOR ARSR-RELATED"/>
    <property type="match status" value="1"/>
</dbReference>
<dbReference type="InterPro" id="IPR001845">
    <property type="entry name" value="HTH_ArsR_DNA-bd_dom"/>
</dbReference>
<dbReference type="PROSITE" id="PS50987">
    <property type="entry name" value="HTH_ARSR_2"/>
    <property type="match status" value="1"/>
</dbReference>
<dbReference type="PRINTS" id="PR00778">
    <property type="entry name" value="HTHARSR"/>
</dbReference>
<dbReference type="NCBIfam" id="NF033788">
    <property type="entry name" value="HTH_metalloreg"/>
    <property type="match status" value="1"/>
</dbReference>
<dbReference type="InterPro" id="IPR011991">
    <property type="entry name" value="ArsR-like_HTH"/>
</dbReference>
<dbReference type="CDD" id="cd00090">
    <property type="entry name" value="HTH_ARSR"/>
    <property type="match status" value="1"/>
</dbReference>
<keyword evidence="2" id="KW-0238">DNA-binding</keyword>
<dbReference type="RefSeq" id="WP_386732962.1">
    <property type="nucleotide sequence ID" value="NZ_JBHSTP010000004.1"/>
</dbReference>
<dbReference type="Pfam" id="PF12840">
    <property type="entry name" value="HTH_20"/>
    <property type="match status" value="1"/>
</dbReference>
<keyword evidence="3" id="KW-0804">Transcription</keyword>
<protein>
    <submittedName>
        <fullName evidence="5">ArsR/SmtB family transcription factor</fullName>
    </submittedName>
</protein>
<evidence type="ECO:0000256" key="3">
    <source>
        <dbReference type="ARBA" id="ARBA00023163"/>
    </source>
</evidence>
<dbReference type="SUPFAM" id="SSF46785">
    <property type="entry name" value="Winged helix' DNA-binding domain"/>
    <property type="match status" value="1"/>
</dbReference>
<gene>
    <name evidence="5" type="ORF">ACFQB0_14300</name>
</gene>
<keyword evidence="6" id="KW-1185">Reference proteome</keyword>
<proteinExistence type="predicted"/>